<feature type="domain" description="Beta-lactamase-related" evidence="1">
    <location>
        <begin position="81"/>
        <end position="362"/>
    </location>
</feature>
<dbReference type="EMBL" id="UINC01034320">
    <property type="protein sequence ID" value="SVB24975.1"/>
    <property type="molecule type" value="Genomic_DNA"/>
</dbReference>
<sequence>MVIGLGFIPSTFGAYGLFWERWTTSILGNPLSPRHSWYKPLELSPGNFSEPLSIIAPENSDIPIEVFQAASDYAEEHSSKSLVVQHKGQIVYENYWKDTQPDSLFGLHSLTKTMNALLMGHAISDGFIESVDVKASTYIDEWKGTEKDDITIRNLLNMAGGLKEDYDFSPSSQRIQRIMGTDIVSANLNVGSDAEPGTVFSHVNPNSQMLGVIIQRATGQRYSEYFSEKIWKPLGARDAYFFVDQQGGMVHTDCCMWASVRDMVRVGQMLMNEGNFNGKQVLPDGWVEEMIKPSAANVNYGMQIWMGTEYVARRPYDSRSGAFANIHGEAYQADDVFYMDGLGKQRIYIVPSQSLVILRTGNNSSEWDDAKLPNLFIEALK</sequence>
<protein>
    <recommendedName>
        <fullName evidence="1">Beta-lactamase-related domain-containing protein</fullName>
    </recommendedName>
</protein>
<dbReference type="PANTHER" id="PTHR43283:SF7">
    <property type="entry name" value="BETA-LACTAMASE-RELATED DOMAIN-CONTAINING PROTEIN"/>
    <property type="match status" value="1"/>
</dbReference>
<dbReference type="SUPFAM" id="SSF56601">
    <property type="entry name" value="beta-lactamase/transpeptidase-like"/>
    <property type="match status" value="1"/>
</dbReference>
<gene>
    <name evidence="2" type="ORF">METZ01_LOCUS177829</name>
</gene>
<dbReference type="AlphaFoldDB" id="A0A382CFV9"/>
<evidence type="ECO:0000259" key="1">
    <source>
        <dbReference type="Pfam" id="PF00144"/>
    </source>
</evidence>
<organism evidence="2">
    <name type="scientific">marine metagenome</name>
    <dbReference type="NCBI Taxonomy" id="408172"/>
    <lineage>
        <taxon>unclassified sequences</taxon>
        <taxon>metagenomes</taxon>
        <taxon>ecological metagenomes</taxon>
    </lineage>
</organism>
<dbReference type="PANTHER" id="PTHR43283">
    <property type="entry name" value="BETA-LACTAMASE-RELATED"/>
    <property type="match status" value="1"/>
</dbReference>
<accession>A0A382CFV9</accession>
<dbReference type="InterPro" id="IPR050789">
    <property type="entry name" value="Diverse_Enzym_Activities"/>
</dbReference>
<evidence type="ECO:0000313" key="2">
    <source>
        <dbReference type="EMBL" id="SVB24975.1"/>
    </source>
</evidence>
<proteinExistence type="predicted"/>
<name>A0A382CFV9_9ZZZZ</name>
<dbReference type="Gene3D" id="3.40.710.10">
    <property type="entry name" value="DD-peptidase/beta-lactamase superfamily"/>
    <property type="match status" value="1"/>
</dbReference>
<reference evidence="2" key="1">
    <citation type="submission" date="2018-05" db="EMBL/GenBank/DDBJ databases">
        <authorList>
            <person name="Lanie J.A."/>
            <person name="Ng W.-L."/>
            <person name="Kazmierczak K.M."/>
            <person name="Andrzejewski T.M."/>
            <person name="Davidsen T.M."/>
            <person name="Wayne K.J."/>
            <person name="Tettelin H."/>
            <person name="Glass J.I."/>
            <person name="Rusch D."/>
            <person name="Podicherti R."/>
            <person name="Tsui H.-C.T."/>
            <person name="Winkler M.E."/>
        </authorList>
    </citation>
    <scope>NUCLEOTIDE SEQUENCE</scope>
</reference>
<dbReference type="InterPro" id="IPR012338">
    <property type="entry name" value="Beta-lactam/transpept-like"/>
</dbReference>
<dbReference type="InterPro" id="IPR001466">
    <property type="entry name" value="Beta-lactam-related"/>
</dbReference>
<dbReference type="Pfam" id="PF00144">
    <property type="entry name" value="Beta-lactamase"/>
    <property type="match status" value="1"/>
</dbReference>